<name>A7T6B6_NEMVE</name>
<dbReference type="Proteomes" id="UP000001593">
    <property type="component" value="Unassembled WGS sequence"/>
</dbReference>
<gene>
    <name evidence="4" type="ORF">NEMVEDRAFT_v1g147667</name>
</gene>
<evidence type="ECO:0000313" key="5">
    <source>
        <dbReference type="Proteomes" id="UP000001593"/>
    </source>
</evidence>
<feature type="domain" description="UMOD/GP2/OIT3-like D8C" evidence="3">
    <location>
        <begin position="1"/>
        <end position="66"/>
    </location>
</feature>
<accession>A7T6B6</accession>
<keyword evidence="1" id="KW-0732">Signal</keyword>
<dbReference type="Pfam" id="PF23283">
    <property type="entry name" value="D8C_UMOD"/>
    <property type="match status" value="1"/>
</dbReference>
<organism evidence="4 5">
    <name type="scientific">Nematostella vectensis</name>
    <name type="common">Starlet sea anemone</name>
    <dbReference type="NCBI Taxonomy" id="45351"/>
    <lineage>
        <taxon>Eukaryota</taxon>
        <taxon>Metazoa</taxon>
        <taxon>Cnidaria</taxon>
        <taxon>Anthozoa</taxon>
        <taxon>Hexacorallia</taxon>
        <taxon>Actiniaria</taxon>
        <taxon>Edwardsiidae</taxon>
        <taxon>Nematostella</taxon>
    </lineage>
</organism>
<evidence type="ECO:0000313" key="4">
    <source>
        <dbReference type="EMBL" id="EDO28488.1"/>
    </source>
</evidence>
<dbReference type="PANTHER" id="PTHR36191:SF4">
    <property type="entry name" value="VWFD DOMAIN-CONTAINING PROTEIN"/>
    <property type="match status" value="1"/>
</dbReference>
<dbReference type="InParanoid" id="A7T6B6"/>
<dbReference type="EMBL" id="DS471497">
    <property type="protein sequence ID" value="EDO28488.1"/>
    <property type="molecule type" value="Genomic_DNA"/>
</dbReference>
<dbReference type="HOGENOM" id="CLU_2678127_0_0_1"/>
<keyword evidence="5" id="KW-1185">Reference proteome</keyword>
<evidence type="ECO:0000259" key="3">
    <source>
        <dbReference type="Pfam" id="PF23283"/>
    </source>
</evidence>
<dbReference type="PANTHER" id="PTHR36191">
    <property type="entry name" value="ENDO/EXONUCLEASE/PHOSPHATASE DOMAIN-CONTAINING PROTEIN-RELATED"/>
    <property type="match status" value="1"/>
</dbReference>
<dbReference type="InterPro" id="IPR057774">
    <property type="entry name" value="D8C_UMOD/GP2/OIT3-like"/>
</dbReference>
<evidence type="ECO:0000256" key="1">
    <source>
        <dbReference type="ARBA" id="ARBA00022729"/>
    </source>
</evidence>
<sequence length="69" mass="7856">MPTRCVPTLSCGTHAPGWMVGTHPVRRYGLVTRKVCFHQHKNCCKWSNYIKVRNCGGFFVYPATQDTIV</sequence>
<dbReference type="AlphaFoldDB" id="A7T6B6"/>
<protein>
    <recommendedName>
        <fullName evidence="3">UMOD/GP2/OIT3-like D8C domain-containing protein</fullName>
    </recommendedName>
</protein>
<proteinExistence type="predicted"/>
<keyword evidence="2" id="KW-1015">Disulfide bond</keyword>
<dbReference type="PhylomeDB" id="A7T6B6"/>
<evidence type="ECO:0000256" key="2">
    <source>
        <dbReference type="ARBA" id="ARBA00023157"/>
    </source>
</evidence>
<reference evidence="4 5" key="1">
    <citation type="journal article" date="2007" name="Science">
        <title>Sea anemone genome reveals ancestral eumetazoan gene repertoire and genomic organization.</title>
        <authorList>
            <person name="Putnam N.H."/>
            <person name="Srivastava M."/>
            <person name="Hellsten U."/>
            <person name="Dirks B."/>
            <person name="Chapman J."/>
            <person name="Salamov A."/>
            <person name="Terry A."/>
            <person name="Shapiro H."/>
            <person name="Lindquist E."/>
            <person name="Kapitonov V.V."/>
            <person name="Jurka J."/>
            <person name="Genikhovich G."/>
            <person name="Grigoriev I.V."/>
            <person name="Lucas S.M."/>
            <person name="Steele R.E."/>
            <person name="Finnerty J.R."/>
            <person name="Technau U."/>
            <person name="Martindale M.Q."/>
            <person name="Rokhsar D.S."/>
        </authorList>
    </citation>
    <scope>NUCLEOTIDE SEQUENCE [LARGE SCALE GENOMIC DNA]</scope>
    <source>
        <strain evidence="5">CH2 X CH6</strain>
    </source>
</reference>
<dbReference type="STRING" id="45351.A7T6B6"/>